<dbReference type="GO" id="GO:0016798">
    <property type="term" value="F:hydrolase activity, acting on glycosyl bonds"/>
    <property type="evidence" value="ECO:0007669"/>
    <property type="project" value="UniProtKB-KW"/>
</dbReference>
<evidence type="ECO:0000259" key="1">
    <source>
        <dbReference type="PROSITE" id="PS51910"/>
    </source>
</evidence>
<dbReference type="PROSITE" id="PS51910">
    <property type="entry name" value="GH18_2"/>
    <property type="match status" value="1"/>
</dbReference>
<dbReference type="InterPro" id="IPR029070">
    <property type="entry name" value="Chitinase_insertion_sf"/>
</dbReference>
<dbReference type="InterPro" id="IPR012854">
    <property type="entry name" value="Cu_amine_oxidase-like_N"/>
</dbReference>
<dbReference type="AlphaFoldDB" id="A0A8A0RM92"/>
<dbReference type="EMBL" id="CP059066">
    <property type="protein sequence ID" value="QSQ09363.1"/>
    <property type="molecule type" value="Genomic_DNA"/>
</dbReference>
<dbReference type="RefSeq" id="WP_206706722.1">
    <property type="nucleotide sequence ID" value="NZ_CP059066.1"/>
</dbReference>
<dbReference type="Gene3D" id="3.10.50.10">
    <property type="match status" value="1"/>
</dbReference>
<dbReference type="Pfam" id="PF07833">
    <property type="entry name" value="Cu_amine_oxidN1"/>
    <property type="match status" value="1"/>
</dbReference>
<keyword evidence="3" id="KW-1185">Reference proteome</keyword>
<dbReference type="PANTHER" id="PTHR46066">
    <property type="entry name" value="CHITINASE DOMAIN-CONTAINING PROTEIN 1 FAMILY MEMBER"/>
    <property type="match status" value="1"/>
</dbReference>
<evidence type="ECO:0000313" key="2">
    <source>
        <dbReference type="EMBL" id="QSQ09363.1"/>
    </source>
</evidence>
<feature type="domain" description="GH18" evidence="1">
    <location>
        <begin position="152"/>
        <end position="475"/>
    </location>
</feature>
<dbReference type="Gene3D" id="3.20.20.80">
    <property type="entry name" value="Glycosidases"/>
    <property type="match status" value="1"/>
</dbReference>
<accession>A0A8A0RM92</accession>
<protein>
    <submittedName>
        <fullName evidence="2">Sporulation-specific glycosylase YdhD</fullName>
        <ecNumber evidence="2">3.2.-.-</ecNumber>
    </submittedName>
</protein>
<evidence type="ECO:0000313" key="3">
    <source>
        <dbReference type="Proteomes" id="UP000662904"/>
    </source>
</evidence>
<reference evidence="2" key="1">
    <citation type="submission" date="2020-07" db="EMBL/GenBank/DDBJ databases">
        <title>Koleobacter methoxysyntrophicus gen. nov., sp. nov., a novel anaerobic bacterium isolated from deep subsurface oil field and proposal of Koleobacterales ord. nov. in the phylum Firmicutes.</title>
        <authorList>
            <person name="Sakamoto S."/>
            <person name="Tamaki H."/>
        </authorList>
    </citation>
    <scope>NUCLEOTIDE SEQUENCE</scope>
    <source>
        <strain evidence="2">NRmbB1</strain>
    </source>
</reference>
<dbReference type="KEGG" id="kme:H0A61_01724"/>
<dbReference type="GO" id="GO:0008061">
    <property type="term" value="F:chitin binding"/>
    <property type="evidence" value="ECO:0007669"/>
    <property type="project" value="InterPro"/>
</dbReference>
<gene>
    <name evidence="2" type="primary">ydhD_1</name>
    <name evidence="2" type="ORF">H0A61_01724</name>
</gene>
<sequence length="475" mass="54619">MQRKKNSVLSLVFVVILLTVMISPRVSFAQGNGEVKVVLNGQKLNFDVKPMIINGRTMVPFRKIGESMGVVVGWNERDRTIHGRKGSIYVKLQLDNDTALVNGREIKLDVPATLKQNRTLVPLRFFSEVFGANVYWDQNTFTVTITTGLVPKHILGYYYSKSFGDFQRSLGNLSSAAFKWYTLDSSGNLISNDVSRSIFVPEGYEEALKLARENGVHTYALIFESSSERLHNILSDSVKRKALIQQIIKLTEDEGYDGVNIDFEFLREGDREYLNSFMRELHKEMSDKSKILSISLHAKTEKVDWFKGYDYETLGKYSDFVVLMAYDKSPSTPGPQAPIQWVEEVVDYTVKRIPADKVMLGIGVYGYGWTEAGSRTTWLLTRNEVDYRIRFINEAIEEYNIEPSWNETAQMPYFSFTDSEGVKHTVWYENESSIWAKLDLVRRKNLKGIAFWRLGYTTPGVWNVVNQLFRPIKYY</sequence>
<dbReference type="GO" id="GO:0005975">
    <property type="term" value="P:carbohydrate metabolic process"/>
    <property type="evidence" value="ECO:0007669"/>
    <property type="project" value="InterPro"/>
</dbReference>
<name>A0A8A0RM92_9FIRM</name>
<dbReference type="SUPFAM" id="SSF55383">
    <property type="entry name" value="Copper amine oxidase, domain N"/>
    <property type="match status" value="1"/>
</dbReference>
<dbReference type="InterPro" id="IPR011583">
    <property type="entry name" value="Chitinase_II/V-like_cat"/>
</dbReference>
<dbReference type="EC" id="3.2.-.-" evidence="2"/>
<proteinExistence type="predicted"/>
<dbReference type="SUPFAM" id="SSF51445">
    <property type="entry name" value="(Trans)glycosidases"/>
    <property type="match status" value="1"/>
</dbReference>
<keyword evidence="2" id="KW-0326">Glycosidase</keyword>
<dbReference type="SMART" id="SM00636">
    <property type="entry name" value="Glyco_18"/>
    <property type="match status" value="1"/>
</dbReference>
<dbReference type="InterPro" id="IPR017853">
    <property type="entry name" value="GH"/>
</dbReference>
<dbReference type="InterPro" id="IPR001223">
    <property type="entry name" value="Glyco_hydro18_cat"/>
</dbReference>
<organism evidence="2 3">
    <name type="scientific">Koleobacter methoxysyntrophicus</name>
    <dbReference type="NCBI Taxonomy" id="2751313"/>
    <lineage>
        <taxon>Bacteria</taxon>
        <taxon>Bacillati</taxon>
        <taxon>Bacillota</taxon>
        <taxon>Clostridia</taxon>
        <taxon>Koleobacterales</taxon>
        <taxon>Koleobacteraceae</taxon>
        <taxon>Koleobacter</taxon>
    </lineage>
</organism>
<keyword evidence="2" id="KW-0378">Hydrolase</keyword>
<dbReference type="PANTHER" id="PTHR46066:SF2">
    <property type="entry name" value="CHITINASE DOMAIN-CONTAINING PROTEIN 1"/>
    <property type="match status" value="1"/>
</dbReference>
<dbReference type="Gene3D" id="3.30.457.10">
    <property type="entry name" value="Copper amine oxidase-like, N-terminal domain"/>
    <property type="match status" value="1"/>
</dbReference>
<dbReference type="Proteomes" id="UP000662904">
    <property type="component" value="Chromosome"/>
</dbReference>
<dbReference type="InterPro" id="IPR036582">
    <property type="entry name" value="Mao_N_sf"/>
</dbReference>
<dbReference type="Pfam" id="PF00704">
    <property type="entry name" value="Glyco_hydro_18"/>
    <property type="match status" value="1"/>
</dbReference>